<reference evidence="3" key="1">
    <citation type="submission" date="2019-12" db="UniProtKB">
        <authorList>
            <consortium name="WormBaseParasite"/>
        </authorList>
    </citation>
    <scope>IDENTIFICATION</scope>
</reference>
<evidence type="ECO:0000256" key="1">
    <source>
        <dbReference type="SAM" id="MobiDB-lite"/>
    </source>
</evidence>
<feature type="region of interest" description="Disordered" evidence="1">
    <location>
        <begin position="436"/>
        <end position="460"/>
    </location>
</feature>
<sequence length="743" mass="81706">MITPVRTDDGLMQLISAPYFNPTTIEQRMMFLTTAFRCMTGTWVDTGDSSGRSSGPIASNGSDEGSNGQSVVHPCSAGLERSVLTAIHLRSWGSARMAERGKRICRSLTARELGRGVDRLWDGAVEFRARVFEGVIRGARGIDAPQRMYWYVELILKFARLSGLFFIREFLVLDAQRQSKFAASATDMAQPTVSFDAEDLPPPSYYQRVKENVPANGAQTAALQYPTDDVNSDSSDDAPLMTHGKVKTVEDIGAGINKAEWWKAPEFVPRSLQVPPDGDASLGEEICAPVAPYDCLDPEQALFSHDSYGDLDRSMADRLSVSTPILTPPPIGMPRLVGVRPPQAAPFFPVWAQGQRPLPALMPPRVFPLRLNATTAAAVGFKPAASSVPAGYSANFTTLNAGLGPPIPAIVLKKKRKKKNRKLKGLSLTDVKDDEDDRSALLNGNDGRADRGSSCDSAGDLRSLSKSEVDIMAVQEQQDCLDVVAQNGPVDGAADACSCPDLTEAQRRQLLDEFNAQMDHFEMQSNPVVQQALQDLLANDGKEMQRQWEAEGKRCPLVDSEGAEEQPESSNCLDLYNAFTSDLCGANGQEDCFRGQPVKSIREEIEEKTFFQHRPQWHSLNSDVKSNGNRPLSTVVQYQAGSFVTEVNSENPAVSLTTRRLSRLIPRATFVEDEMADDETNAFTNAADSEEIDFPNVRQTVYPYQALPTNCVRQTVVLQRRHSIPDVSEPFFRRKARVCCALM</sequence>
<keyword evidence="2" id="KW-1185">Reference proteome</keyword>
<dbReference type="AlphaFoldDB" id="A0A5S6R4N5"/>
<protein>
    <submittedName>
        <fullName evidence="3">Uncharacterized protein</fullName>
    </submittedName>
</protein>
<proteinExistence type="predicted"/>
<accession>A0A5S6R4N5</accession>
<feature type="compositionally biased region" description="Polar residues" evidence="1">
    <location>
        <begin position="47"/>
        <end position="70"/>
    </location>
</feature>
<evidence type="ECO:0000313" key="2">
    <source>
        <dbReference type="Proteomes" id="UP000046395"/>
    </source>
</evidence>
<dbReference type="WBParaSite" id="TMUE_3000014475.1">
    <property type="protein sequence ID" value="TMUE_3000014475.1"/>
    <property type="gene ID" value="WBGene00285844"/>
</dbReference>
<organism evidence="2 3">
    <name type="scientific">Trichuris muris</name>
    <name type="common">Mouse whipworm</name>
    <dbReference type="NCBI Taxonomy" id="70415"/>
    <lineage>
        <taxon>Eukaryota</taxon>
        <taxon>Metazoa</taxon>
        <taxon>Ecdysozoa</taxon>
        <taxon>Nematoda</taxon>
        <taxon>Enoplea</taxon>
        <taxon>Dorylaimia</taxon>
        <taxon>Trichinellida</taxon>
        <taxon>Trichuridae</taxon>
        <taxon>Trichuris</taxon>
    </lineage>
</organism>
<name>A0A5S6R4N5_TRIMR</name>
<feature type="region of interest" description="Disordered" evidence="1">
    <location>
        <begin position="47"/>
        <end position="71"/>
    </location>
</feature>
<dbReference type="Proteomes" id="UP000046395">
    <property type="component" value="Unassembled WGS sequence"/>
</dbReference>
<evidence type="ECO:0000313" key="3">
    <source>
        <dbReference type="WBParaSite" id="TMUE_3000014475.1"/>
    </source>
</evidence>